<organism evidence="1">
    <name type="scientific">Thermofilum pendens</name>
    <dbReference type="NCBI Taxonomy" id="2269"/>
    <lineage>
        <taxon>Archaea</taxon>
        <taxon>Thermoproteota</taxon>
        <taxon>Thermoprotei</taxon>
        <taxon>Thermofilales</taxon>
        <taxon>Thermofilaceae</taxon>
        <taxon>Thermofilum</taxon>
    </lineage>
</organism>
<dbReference type="EMBL" id="DTIB01000020">
    <property type="protein sequence ID" value="HGB24618.1"/>
    <property type="molecule type" value="Genomic_DNA"/>
</dbReference>
<sequence>MEASELVKAVECAVEEFNRTHGSEGQARLLEVSGDRFRVEFRGSFCLTCGFYDYFEDFAYLLKDCGVRAGVSAVEEVEGGALVEYRLLGEGEEWRFAPERVFLILE</sequence>
<name>A0A7C3WJA8_THEPE</name>
<gene>
    <name evidence="1" type="ORF">ENV88_00910</name>
    <name evidence="2" type="ORF">ENV88_01320</name>
</gene>
<proteinExistence type="predicted"/>
<protein>
    <recommendedName>
        <fullName evidence="3">NifU family protein</fullName>
    </recommendedName>
</protein>
<dbReference type="EMBL" id="DTIB01000032">
    <property type="protein sequence ID" value="HGB24697.1"/>
    <property type="molecule type" value="Genomic_DNA"/>
</dbReference>
<comment type="caution">
    <text evidence="1">The sequence shown here is derived from an EMBL/GenBank/DDBJ whole genome shotgun (WGS) entry which is preliminary data.</text>
</comment>
<reference evidence="1" key="1">
    <citation type="journal article" date="2020" name="mSystems">
        <title>Genome- and Community-Level Interaction Insights into Carbon Utilization and Element Cycling Functions of Hydrothermarchaeota in Hydrothermal Sediment.</title>
        <authorList>
            <person name="Zhou Z."/>
            <person name="Liu Y."/>
            <person name="Xu W."/>
            <person name="Pan J."/>
            <person name="Luo Z.H."/>
            <person name="Li M."/>
        </authorList>
    </citation>
    <scope>NUCLEOTIDE SEQUENCE [LARGE SCALE GENOMIC DNA]</scope>
    <source>
        <strain evidence="1">SpSt-8</strain>
    </source>
</reference>
<evidence type="ECO:0008006" key="3">
    <source>
        <dbReference type="Google" id="ProtNLM"/>
    </source>
</evidence>
<dbReference type="AlphaFoldDB" id="A0A7C3WJA8"/>
<accession>A0A7C3WJA8</accession>
<evidence type="ECO:0000313" key="1">
    <source>
        <dbReference type="EMBL" id="HGB24618.1"/>
    </source>
</evidence>
<evidence type="ECO:0000313" key="2">
    <source>
        <dbReference type="EMBL" id="HGB24697.1"/>
    </source>
</evidence>